<feature type="transmembrane region" description="Helical" evidence="1">
    <location>
        <begin position="70"/>
        <end position="90"/>
    </location>
</feature>
<name>A0A964T340_9HYPH</name>
<feature type="transmembrane region" description="Helical" evidence="1">
    <location>
        <begin position="42"/>
        <end position="64"/>
    </location>
</feature>
<dbReference type="EMBL" id="SPKJ01000005">
    <property type="protein sequence ID" value="MYZ46662.1"/>
    <property type="molecule type" value="Genomic_DNA"/>
</dbReference>
<feature type="transmembrane region" description="Helical" evidence="1">
    <location>
        <begin position="12"/>
        <end position="30"/>
    </location>
</feature>
<keyword evidence="1" id="KW-0472">Membrane</keyword>
<keyword evidence="3" id="KW-1185">Reference proteome</keyword>
<dbReference type="OrthoDB" id="7855510at2"/>
<reference evidence="2" key="1">
    <citation type="submission" date="2019-03" db="EMBL/GenBank/DDBJ databases">
        <title>Afifella sp. nov., isolated from activated sludge.</title>
        <authorList>
            <person name="Li Q."/>
            <person name="Liu Y."/>
        </authorList>
    </citation>
    <scope>NUCLEOTIDE SEQUENCE</scope>
    <source>
        <strain evidence="2">L72</strain>
    </source>
</reference>
<dbReference type="Proteomes" id="UP000773614">
    <property type="component" value="Unassembled WGS sequence"/>
</dbReference>
<dbReference type="RefSeq" id="WP_161139010.1">
    <property type="nucleotide sequence ID" value="NZ_SPKJ01000005.1"/>
</dbReference>
<keyword evidence="1" id="KW-1133">Transmembrane helix</keyword>
<evidence type="ECO:0000313" key="3">
    <source>
        <dbReference type="Proteomes" id="UP000773614"/>
    </source>
</evidence>
<evidence type="ECO:0000313" key="2">
    <source>
        <dbReference type="EMBL" id="MYZ46662.1"/>
    </source>
</evidence>
<gene>
    <name evidence="2" type="ORF">E4O86_02875</name>
</gene>
<accession>A0A964T340</accession>
<dbReference type="InterPro" id="IPR008407">
    <property type="entry name" value="Brnchd-chn_aa_trnsp_AzlD"/>
</dbReference>
<evidence type="ECO:0000256" key="1">
    <source>
        <dbReference type="SAM" id="Phobius"/>
    </source>
</evidence>
<dbReference type="AlphaFoldDB" id="A0A964T340"/>
<keyword evidence="1" id="KW-0812">Transmembrane</keyword>
<organism evidence="2 3">
    <name type="scientific">Propylenella binzhouense</name>
    <dbReference type="NCBI Taxonomy" id="2555902"/>
    <lineage>
        <taxon>Bacteria</taxon>
        <taxon>Pseudomonadati</taxon>
        <taxon>Pseudomonadota</taxon>
        <taxon>Alphaproteobacteria</taxon>
        <taxon>Hyphomicrobiales</taxon>
        <taxon>Propylenellaceae</taxon>
        <taxon>Propylenella</taxon>
    </lineage>
</organism>
<dbReference type="Pfam" id="PF05437">
    <property type="entry name" value="AzlD"/>
    <property type="match status" value="1"/>
</dbReference>
<protein>
    <submittedName>
        <fullName evidence="2">AzlD domain-containing protein</fullName>
    </submittedName>
</protein>
<comment type="caution">
    <text evidence="2">The sequence shown here is derived from an EMBL/GenBank/DDBJ whole genome shotgun (WGS) entry which is preliminary data.</text>
</comment>
<sequence length="116" mass="12155">MTFDGVDAPWWPYLFILLGGAVATDIWRWIGVLAGSRLSQDSLLLVWVRTTATGLVAGVIGQLLLFPSGALAAAPIGVRIAAAAIGWTAFRLARNSIVAGVLVGEAVLLGGWRLLS</sequence>
<proteinExistence type="predicted"/>
<feature type="transmembrane region" description="Helical" evidence="1">
    <location>
        <begin position="97"/>
        <end position="115"/>
    </location>
</feature>